<dbReference type="AlphaFoldDB" id="A0A396GQ59"/>
<evidence type="ECO:0000256" key="1">
    <source>
        <dbReference type="ARBA" id="ARBA00022729"/>
    </source>
</evidence>
<keyword evidence="1" id="KW-0732">Signal</keyword>
<dbReference type="Proteomes" id="UP000265566">
    <property type="component" value="Chromosome 8"/>
</dbReference>
<dbReference type="PANTHER" id="PTHR33184:SF76">
    <property type="entry name" value="TAPETUM DETERMINANT PROTEIN"/>
    <property type="match status" value="1"/>
</dbReference>
<comment type="caution">
    <text evidence="2">The sequence shown here is derived from an EMBL/GenBank/DDBJ whole genome shotgun (WGS) entry which is preliminary data.</text>
</comment>
<evidence type="ECO:0000313" key="2">
    <source>
        <dbReference type="EMBL" id="RHN43279.1"/>
    </source>
</evidence>
<accession>A0A396GQ59</accession>
<proteinExistence type="predicted"/>
<dbReference type="Gramene" id="rna49827">
    <property type="protein sequence ID" value="RHN43279.1"/>
    <property type="gene ID" value="gene49827"/>
</dbReference>
<organism evidence="2 3">
    <name type="scientific">Medicago truncatula</name>
    <name type="common">Barrel medic</name>
    <name type="synonym">Medicago tribuloides</name>
    <dbReference type="NCBI Taxonomy" id="3880"/>
    <lineage>
        <taxon>Eukaryota</taxon>
        <taxon>Viridiplantae</taxon>
        <taxon>Streptophyta</taxon>
        <taxon>Embryophyta</taxon>
        <taxon>Tracheophyta</taxon>
        <taxon>Spermatophyta</taxon>
        <taxon>Magnoliopsida</taxon>
        <taxon>eudicotyledons</taxon>
        <taxon>Gunneridae</taxon>
        <taxon>Pentapetalae</taxon>
        <taxon>rosids</taxon>
        <taxon>fabids</taxon>
        <taxon>Fabales</taxon>
        <taxon>Fabaceae</taxon>
        <taxon>Papilionoideae</taxon>
        <taxon>50 kb inversion clade</taxon>
        <taxon>NPAAA clade</taxon>
        <taxon>Hologalegina</taxon>
        <taxon>IRL clade</taxon>
        <taxon>Trifolieae</taxon>
        <taxon>Medicago</taxon>
    </lineage>
</organism>
<dbReference type="Pfam" id="PF24068">
    <property type="entry name" value="TPD1_C"/>
    <property type="match status" value="1"/>
</dbReference>
<dbReference type="InterPro" id="IPR040361">
    <property type="entry name" value="TPD1"/>
</dbReference>
<dbReference type="PANTHER" id="PTHR33184">
    <property type="entry name" value="PROTEIN TAPETUM DETERMINANT 1-LIKE-RELATED"/>
    <property type="match status" value="1"/>
</dbReference>
<protein>
    <submittedName>
        <fullName evidence="2">Uncharacterized protein</fullName>
    </submittedName>
</protein>
<name>A0A396GQ59_MEDTR</name>
<reference evidence="3" key="1">
    <citation type="journal article" date="2018" name="Nat. Plants">
        <title>Whole-genome landscape of Medicago truncatula symbiotic genes.</title>
        <authorList>
            <person name="Pecrix Y."/>
            <person name="Staton S.E."/>
            <person name="Sallet E."/>
            <person name="Lelandais-Briere C."/>
            <person name="Moreau S."/>
            <person name="Carrere S."/>
            <person name="Blein T."/>
            <person name="Jardinaud M.F."/>
            <person name="Latrasse D."/>
            <person name="Zouine M."/>
            <person name="Zahm M."/>
            <person name="Kreplak J."/>
            <person name="Mayjonade B."/>
            <person name="Satge C."/>
            <person name="Perez M."/>
            <person name="Cauet S."/>
            <person name="Marande W."/>
            <person name="Chantry-Darmon C."/>
            <person name="Lopez-Roques C."/>
            <person name="Bouchez O."/>
            <person name="Berard A."/>
            <person name="Debelle F."/>
            <person name="Munos S."/>
            <person name="Bendahmane A."/>
            <person name="Berges H."/>
            <person name="Niebel A."/>
            <person name="Buitink J."/>
            <person name="Frugier F."/>
            <person name="Benhamed M."/>
            <person name="Crespi M."/>
            <person name="Gouzy J."/>
            <person name="Gamas P."/>
        </authorList>
    </citation>
    <scope>NUCLEOTIDE SEQUENCE [LARGE SCALE GENOMIC DNA]</scope>
    <source>
        <strain evidence="3">cv. Jemalong A17</strain>
    </source>
</reference>
<evidence type="ECO:0000313" key="3">
    <source>
        <dbReference type="Proteomes" id="UP000265566"/>
    </source>
</evidence>
<gene>
    <name evidence="2" type="ORF">MtrunA17_Chr8g0386091</name>
</gene>
<sequence length="97" mass="10641">MIIVQINQSSARSINGITTYIVEIANTCVRGCKISNIHVACGGLSSAHFIKPTIFKRLNKNECLVNNGKILQNGGIVSFQYANRIRYPLSVSSVRCN</sequence>
<dbReference type="EMBL" id="PSQE01000008">
    <property type="protein sequence ID" value="RHN43279.1"/>
    <property type="molecule type" value="Genomic_DNA"/>
</dbReference>